<proteinExistence type="predicted"/>
<dbReference type="Proteomes" id="UP000239590">
    <property type="component" value="Unassembled WGS sequence"/>
</dbReference>
<gene>
    <name evidence="1" type="ORF">C5O19_02875</name>
</gene>
<dbReference type="EMBL" id="PTRA01000001">
    <property type="protein sequence ID" value="PQA58624.1"/>
    <property type="molecule type" value="Genomic_DNA"/>
</dbReference>
<dbReference type="Pfam" id="PF16215">
    <property type="entry name" value="DUF4876"/>
    <property type="match status" value="1"/>
</dbReference>
<keyword evidence="2" id="KW-1185">Reference proteome</keyword>
<name>A0A2S7ILL8_9BACT</name>
<dbReference type="OrthoDB" id="1409865at2"/>
<evidence type="ECO:0000313" key="2">
    <source>
        <dbReference type="Proteomes" id="UP000239590"/>
    </source>
</evidence>
<reference evidence="2" key="1">
    <citation type="submission" date="2018-02" db="EMBL/GenBank/DDBJ databases">
        <title>Genome sequencing of Solimonas sp. HR-BB.</title>
        <authorList>
            <person name="Lee Y."/>
            <person name="Jeon C.O."/>
        </authorList>
    </citation>
    <scope>NUCLEOTIDE SEQUENCE [LARGE SCALE GENOMIC DNA]</scope>
    <source>
        <strain evidence="2">HR-U</strain>
    </source>
</reference>
<dbReference type="AlphaFoldDB" id="A0A2S7ILL8"/>
<evidence type="ECO:0000313" key="1">
    <source>
        <dbReference type="EMBL" id="PQA58624.1"/>
    </source>
</evidence>
<comment type="caution">
    <text evidence="1">The sequence shown here is derived from an EMBL/GenBank/DDBJ whole genome shotgun (WGS) entry which is preliminary data.</text>
</comment>
<dbReference type="RefSeq" id="WP_104709826.1">
    <property type="nucleotide sequence ID" value="NZ_PTRA01000001.1"/>
</dbReference>
<dbReference type="InterPro" id="IPR032627">
    <property type="entry name" value="DUF4876"/>
</dbReference>
<evidence type="ECO:0008006" key="3">
    <source>
        <dbReference type="Google" id="ProtNLM"/>
    </source>
</evidence>
<organism evidence="1 2">
    <name type="scientific">Siphonobacter curvatus</name>
    <dbReference type="NCBI Taxonomy" id="2094562"/>
    <lineage>
        <taxon>Bacteria</taxon>
        <taxon>Pseudomonadati</taxon>
        <taxon>Bacteroidota</taxon>
        <taxon>Cytophagia</taxon>
        <taxon>Cytophagales</taxon>
        <taxon>Cytophagaceae</taxon>
        <taxon>Siphonobacter</taxon>
    </lineage>
</organism>
<dbReference type="PROSITE" id="PS51257">
    <property type="entry name" value="PROKAR_LIPOPROTEIN"/>
    <property type="match status" value="1"/>
</dbReference>
<accession>A0A2S7ILL8</accession>
<protein>
    <recommendedName>
        <fullName evidence="3">DUF4876 domain-containing protein</fullName>
    </recommendedName>
</protein>
<sequence length="438" mass="48257">MKGIYCWCSLLVLWLGLLSCRLELDPALDVTTIQIKIELEPALKNAGLSPIGTEVVLEDRSGNGPWRAIANAEGIVRFEEMVGGTYQVKARRLIQMDEYRAHTGISVDEDVILMDSLVNQSFSLAGPQQATITLRVKPLGGWLIKQVYYAGSDTLNGVGIRDQFVEVYNNSNADLYADSLYIGFLSGVESKTIPTEYLVAATGQYDWSKSLNIPDPSKATTNTEYSYAHTVVMIPGTGSQYRVRPGESIVIAQNAQNHKVGYTTTDGKKLVTKKPELTVDLSTADFEVVLGRKTTDIDNVAVPNLRVVYCANLAWEMNPGGTEAIVLFRTKANVMQWPKVPTPNVRIVTSSTPLQVQIPNQYILDGLDLQPSSTLIYPKKLPASIDASSQYVPKGAYSSQSLIRRTNKSIGLRRVLMNSQNSTSDFGYFELAQPRGFQ</sequence>